<feature type="compositionally biased region" description="Low complexity" evidence="1">
    <location>
        <begin position="626"/>
        <end position="640"/>
    </location>
</feature>
<dbReference type="VEuPathDB" id="FungiDB:SCODWIG_01033"/>
<feature type="transmembrane region" description="Helical" evidence="2">
    <location>
        <begin position="490"/>
        <end position="510"/>
    </location>
</feature>
<dbReference type="PANTHER" id="PTHR31605">
    <property type="entry name" value="GLYCEROL-3-PHOSPHATE O-ACYLTRANSFERASE 1"/>
    <property type="match status" value="1"/>
</dbReference>
<evidence type="ECO:0000259" key="3">
    <source>
        <dbReference type="SMART" id="SM00563"/>
    </source>
</evidence>
<dbReference type="SUPFAM" id="SSF69593">
    <property type="entry name" value="Glycerol-3-phosphate (1)-acyltransferase"/>
    <property type="match status" value="1"/>
</dbReference>
<dbReference type="GO" id="GO:0004366">
    <property type="term" value="F:glycerol-3-phosphate O-acyltransferase activity"/>
    <property type="evidence" value="ECO:0007669"/>
    <property type="project" value="TreeGrafter"/>
</dbReference>
<feature type="transmembrane region" description="Helical" evidence="2">
    <location>
        <begin position="50"/>
        <end position="67"/>
    </location>
</feature>
<keyword evidence="4" id="KW-0012">Acyltransferase</keyword>
<feature type="compositionally biased region" description="Basic and acidic residues" evidence="1">
    <location>
        <begin position="1"/>
        <end position="15"/>
    </location>
</feature>
<feature type="region of interest" description="Disordered" evidence="1">
    <location>
        <begin position="619"/>
        <end position="648"/>
    </location>
</feature>
<evidence type="ECO:0000256" key="1">
    <source>
        <dbReference type="SAM" id="MobiDB-lite"/>
    </source>
</evidence>
<dbReference type="InterPro" id="IPR052744">
    <property type="entry name" value="GPAT/DAPAT"/>
</dbReference>
<evidence type="ECO:0000313" key="4">
    <source>
        <dbReference type="EMBL" id="SSD59272.1"/>
    </source>
</evidence>
<reference evidence="5" key="1">
    <citation type="submission" date="2018-06" db="EMBL/GenBank/DDBJ databases">
        <authorList>
            <person name="Guldener U."/>
        </authorList>
    </citation>
    <scope>NUCLEOTIDE SEQUENCE [LARGE SCALE GENOMIC DNA]</scope>
    <source>
        <strain evidence="5">UTAD17</strain>
    </source>
</reference>
<feature type="transmembrane region" description="Helical" evidence="2">
    <location>
        <begin position="530"/>
        <end position="548"/>
    </location>
</feature>
<accession>A0A376B3S1</accession>
<feature type="compositionally biased region" description="Basic and acidic residues" evidence="1">
    <location>
        <begin position="695"/>
        <end position="706"/>
    </location>
</feature>
<dbReference type="GO" id="GO:0008654">
    <property type="term" value="P:phospholipid biosynthetic process"/>
    <property type="evidence" value="ECO:0007669"/>
    <property type="project" value="TreeGrafter"/>
</dbReference>
<proteinExistence type="predicted"/>
<gene>
    <name evidence="4" type="ORF">SCODWIG_01033</name>
</gene>
<sequence length="706" mass="79854">MSSVSSEKEQKESLPDSRPTPPLKKSEHIPKIDKSYLNDYNGYTFTIKTWLYDVAIFCFNILFAIFFREIFIRGEQYIPPKGVPTIIMCAPHANQFIDGGIVMSRVRNVSGRQTCFVIAASSFKRRFISLFSKMTGGIPVPRAQDYLKVVPNVKIVQVLNEDDPVAKFKIISDDSNEDFDCFKHFMVKGLLGISMKGNCQIKEIVDKSTLILAKQFKSPIMEPTSFKYAPKINNNKVFQNVFNHLDSKGCIGIFPEGGSHDRPSLLPVKAGVSIMALGASAADPTMKVHVVPCGLNYFHRDKFRSRAVLEFGKPIVVDHDNWGTKYVANPYDTVSELLKILETALYSVTVNAPDFDTLMVIQTARRLLFRNTTDDISLNVEINRRLMKGYTKYKDDERIIRLKEQVKEYNKELSQAGLKDYQIDIITELSAVQSLFKLVTRLAILFIMVALALPGSILFSPIFLTASIYSKKKALEGLKKSVVKIKGTDLLATWKLVVALAMAPILYITYSVLFIKFGPESMKPFGSCSILNFIFAYIVLVFTTWVSFRTGERGMDVFKSLPPLLVCLVYPNWKLQHLKSFRDNLSKEMRTVCDTLGPTVFPNYEKMTTELEKHLEEHHRLRGRSRSSSINSSILSNPHSRSNSCVSSIHSEKSYKDDSLDDVLDVAHSEKFEVENMSVDDVNEGKSSGVSKISDIVRESRKRDKK</sequence>
<keyword evidence="4" id="KW-0808">Transferase</keyword>
<name>A0A376B3S1_9ASCO</name>
<dbReference type="AlphaFoldDB" id="A0A376B3S1"/>
<dbReference type="EMBL" id="UFAJ01000115">
    <property type="protein sequence ID" value="SSD59272.1"/>
    <property type="molecule type" value="Genomic_DNA"/>
</dbReference>
<dbReference type="PANTHER" id="PTHR31605:SF2">
    <property type="entry name" value="GLYCEROL-3-PHOSPHATE O-ACYLTRANSFERASE 2"/>
    <property type="match status" value="1"/>
</dbReference>
<feature type="region of interest" description="Disordered" evidence="1">
    <location>
        <begin position="1"/>
        <end position="27"/>
    </location>
</feature>
<organism evidence="4 5">
    <name type="scientific">Saccharomycodes ludwigii</name>
    <dbReference type="NCBI Taxonomy" id="36035"/>
    <lineage>
        <taxon>Eukaryota</taxon>
        <taxon>Fungi</taxon>
        <taxon>Dikarya</taxon>
        <taxon>Ascomycota</taxon>
        <taxon>Saccharomycotina</taxon>
        <taxon>Saccharomycetes</taxon>
        <taxon>Saccharomycodales</taxon>
        <taxon>Saccharomycodaceae</taxon>
        <taxon>Saccharomycodes</taxon>
    </lineage>
</organism>
<evidence type="ECO:0000256" key="2">
    <source>
        <dbReference type="SAM" id="Phobius"/>
    </source>
</evidence>
<dbReference type="SMART" id="SM00563">
    <property type="entry name" value="PlsC"/>
    <property type="match status" value="1"/>
</dbReference>
<evidence type="ECO:0000313" key="5">
    <source>
        <dbReference type="Proteomes" id="UP000262825"/>
    </source>
</evidence>
<feature type="transmembrane region" description="Helical" evidence="2">
    <location>
        <begin position="442"/>
        <end position="469"/>
    </location>
</feature>
<dbReference type="GO" id="GO:0016287">
    <property type="term" value="F:glycerone-phosphate O-acyltransferase activity"/>
    <property type="evidence" value="ECO:0007669"/>
    <property type="project" value="TreeGrafter"/>
</dbReference>
<dbReference type="InterPro" id="IPR002123">
    <property type="entry name" value="Plipid/glycerol_acylTrfase"/>
</dbReference>
<dbReference type="Proteomes" id="UP000262825">
    <property type="component" value="Unassembled WGS sequence"/>
</dbReference>
<keyword evidence="2" id="KW-0812">Transmembrane</keyword>
<keyword evidence="2" id="KW-1133">Transmembrane helix</keyword>
<keyword evidence="5" id="KW-1185">Reference proteome</keyword>
<feature type="region of interest" description="Disordered" evidence="1">
    <location>
        <begin position="674"/>
        <end position="706"/>
    </location>
</feature>
<keyword evidence="2" id="KW-0472">Membrane</keyword>
<protein>
    <submittedName>
        <fullName evidence="4">Related to Glycerol-3-phosphate O-acyltransferase 2</fullName>
    </submittedName>
</protein>
<feature type="domain" description="Phospholipid/glycerol acyltransferase" evidence="3">
    <location>
        <begin position="86"/>
        <end position="298"/>
    </location>
</feature>